<proteinExistence type="predicted"/>
<accession>A0AAW2G9G5</accession>
<comment type="caution">
    <text evidence="3">The sequence shown here is derived from an EMBL/GenBank/DDBJ whole genome shotgun (WGS) entry which is preliminary data.</text>
</comment>
<keyword evidence="2" id="KW-0812">Transmembrane</keyword>
<evidence type="ECO:0000313" key="4">
    <source>
        <dbReference type="Proteomes" id="UP001430953"/>
    </source>
</evidence>
<evidence type="ECO:0000256" key="1">
    <source>
        <dbReference type="SAM" id="MobiDB-lite"/>
    </source>
</evidence>
<feature type="transmembrane region" description="Helical" evidence="2">
    <location>
        <begin position="49"/>
        <end position="66"/>
    </location>
</feature>
<reference evidence="3 4" key="1">
    <citation type="submission" date="2023-03" db="EMBL/GenBank/DDBJ databases">
        <title>High recombination rates correlate with genetic variation in Cardiocondyla obscurior ants.</title>
        <authorList>
            <person name="Errbii M."/>
        </authorList>
    </citation>
    <scope>NUCLEOTIDE SEQUENCE [LARGE SCALE GENOMIC DNA]</scope>
    <source>
        <strain evidence="3">Alpha-2009</strain>
        <tissue evidence="3">Whole body</tissue>
    </source>
</reference>
<evidence type="ECO:0000313" key="3">
    <source>
        <dbReference type="EMBL" id="KAL0124250.1"/>
    </source>
</evidence>
<dbReference type="Proteomes" id="UP001430953">
    <property type="component" value="Unassembled WGS sequence"/>
</dbReference>
<protein>
    <submittedName>
        <fullName evidence="3">Uncharacterized protein</fullName>
    </submittedName>
</protein>
<dbReference type="AlphaFoldDB" id="A0AAW2G9G5"/>
<organism evidence="3 4">
    <name type="scientific">Cardiocondyla obscurior</name>
    <dbReference type="NCBI Taxonomy" id="286306"/>
    <lineage>
        <taxon>Eukaryota</taxon>
        <taxon>Metazoa</taxon>
        <taxon>Ecdysozoa</taxon>
        <taxon>Arthropoda</taxon>
        <taxon>Hexapoda</taxon>
        <taxon>Insecta</taxon>
        <taxon>Pterygota</taxon>
        <taxon>Neoptera</taxon>
        <taxon>Endopterygota</taxon>
        <taxon>Hymenoptera</taxon>
        <taxon>Apocrita</taxon>
        <taxon>Aculeata</taxon>
        <taxon>Formicoidea</taxon>
        <taxon>Formicidae</taxon>
        <taxon>Myrmicinae</taxon>
        <taxon>Cardiocondyla</taxon>
    </lineage>
</organism>
<keyword evidence="2" id="KW-0472">Membrane</keyword>
<sequence>MDFLRYGIKSIKTLFSRKHIHIFVEDIELRSSSTSVKTIALNDANYDVGGFWLLITLIEITLHRWWRKKRKRKKNMRKRRKKKSRKRKTRKTRKQRKNRATLLVARYPVLKLCFRVHR</sequence>
<name>A0AAW2G9G5_9HYME</name>
<evidence type="ECO:0000256" key="2">
    <source>
        <dbReference type="SAM" id="Phobius"/>
    </source>
</evidence>
<keyword evidence="2" id="KW-1133">Transmembrane helix</keyword>
<feature type="region of interest" description="Disordered" evidence="1">
    <location>
        <begin position="69"/>
        <end position="99"/>
    </location>
</feature>
<dbReference type="EMBL" id="JADYXP020000005">
    <property type="protein sequence ID" value="KAL0124250.1"/>
    <property type="molecule type" value="Genomic_DNA"/>
</dbReference>
<gene>
    <name evidence="3" type="ORF">PUN28_006241</name>
</gene>
<keyword evidence="4" id="KW-1185">Reference proteome</keyword>